<keyword evidence="6" id="KW-0406">Ion transport</keyword>
<evidence type="ECO:0000313" key="10">
    <source>
        <dbReference type="EMBL" id="KAJ0981550.1"/>
    </source>
</evidence>
<dbReference type="EMBL" id="JAGGNH010000002">
    <property type="protein sequence ID" value="KAJ0981550.1"/>
    <property type="molecule type" value="Genomic_DNA"/>
</dbReference>
<keyword evidence="11" id="KW-1185">Reference proteome</keyword>
<dbReference type="Proteomes" id="UP001085076">
    <property type="component" value="Miscellaneous, Linkage group lg02"/>
</dbReference>
<evidence type="ECO:0000256" key="1">
    <source>
        <dbReference type="ARBA" id="ARBA00004141"/>
    </source>
</evidence>
<name>A0A9D5D067_9LILI</name>
<gene>
    <name evidence="10" type="ORF">J5N97_009805</name>
</gene>
<dbReference type="Pfam" id="PF11744">
    <property type="entry name" value="ALMT"/>
    <property type="match status" value="1"/>
</dbReference>
<protein>
    <recommendedName>
        <fullName evidence="12">Aluminum-activated malate transporter</fullName>
    </recommendedName>
</protein>
<evidence type="ECO:0000256" key="8">
    <source>
        <dbReference type="ARBA" id="ARBA00023303"/>
    </source>
</evidence>
<reference evidence="10" key="2">
    <citation type="journal article" date="2022" name="Hortic Res">
        <title>The genome of Dioscorea zingiberensis sheds light on the biosynthesis, origin and evolution of the medicinally important diosgenin saponins.</title>
        <authorList>
            <person name="Li Y."/>
            <person name="Tan C."/>
            <person name="Li Z."/>
            <person name="Guo J."/>
            <person name="Li S."/>
            <person name="Chen X."/>
            <person name="Wang C."/>
            <person name="Dai X."/>
            <person name="Yang H."/>
            <person name="Song W."/>
            <person name="Hou L."/>
            <person name="Xu J."/>
            <person name="Tong Z."/>
            <person name="Xu A."/>
            <person name="Yuan X."/>
            <person name="Wang W."/>
            <person name="Yang Q."/>
            <person name="Chen L."/>
            <person name="Sun Z."/>
            <person name="Wang K."/>
            <person name="Pan B."/>
            <person name="Chen J."/>
            <person name="Bao Y."/>
            <person name="Liu F."/>
            <person name="Qi X."/>
            <person name="Gang D.R."/>
            <person name="Wen J."/>
            <person name="Li J."/>
        </authorList>
    </citation>
    <scope>NUCLEOTIDE SEQUENCE</scope>
    <source>
        <strain evidence="10">Dzin_1.0</strain>
    </source>
</reference>
<dbReference type="GO" id="GO:0034220">
    <property type="term" value="P:monoatomic ion transmembrane transport"/>
    <property type="evidence" value="ECO:0007669"/>
    <property type="project" value="UniProtKB-KW"/>
</dbReference>
<comment type="subcellular location">
    <subcellularLocation>
        <location evidence="1">Membrane</location>
        <topology evidence="1">Multi-pass membrane protein</topology>
    </subcellularLocation>
</comment>
<evidence type="ECO:0000256" key="9">
    <source>
        <dbReference type="SAM" id="Phobius"/>
    </source>
</evidence>
<dbReference type="AlphaFoldDB" id="A0A9D5D067"/>
<comment type="similarity">
    <text evidence="2">Belongs to the aromatic acid exporter (TC 2.A.85) family.</text>
</comment>
<dbReference type="PANTHER" id="PTHR31086">
    <property type="entry name" value="ALUMINUM-ACTIVATED MALATE TRANSPORTER 10"/>
    <property type="match status" value="1"/>
</dbReference>
<dbReference type="OrthoDB" id="68611at2759"/>
<organism evidence="10 11">
    <name type="scientific">Dioscorea zingiberensis</name>
    <dbReference type="NCBI Taxonomy" id="325984"/>
    <lineage>
        <taxon>Eukaryota</taxon>
        <taxon>Viridiplantae</taxon>
        <taxon>Streptophyta</taxon>
        <taxon>Embryophyta</taxon>
        <taxon>Tracheophyta</taxon>
        <taxon>Spermatophyta</taxon>
        <taxon>Magnoliopsida</taxon>
        <taxon>Liliopsida</taxon>
        <taxon>Dioscoreales</taxon>
        <taxon>Dioscoreaceae</taxon>
        <taxon>Dioscorea</taxon>
    </lineage>
</organism>
<feature type="transmembrane region" description="Helical" evidence="9">
    <location>
        <begin position="132"/>
        <end position="149"/>
    </location>
</feature>
<dbReference type="GO" id="GO:0016020">
    <property type="term" value="C:membrane"/>
    <property type="evidence" value="ECO:0007669"/>
    <property type="project" value="UniProtKB-SubCell"/>
</dbReference>
<evidence type="ECO:0000313" key="11">
    <source>
        <dbReference type="Proteomes" id="UP001085076"/>
    </source>
</evidence>
<keyword evidence="7 9" id="KW-0472">Membrane</keyword>
<accession>A0A9D5D067</accession>
<evidence type="ECO:0008006" key="12">
    <source>
        <dbReference type="Google" id="ProtNLM"/>
    </source>
</evidence>
<evidence type="ECO:0000256" key="5">
    <source>
        <dbReference type="ARBA" id="ARBA00022989"/>
    </source>
</evidence>
<evidence type="ECO:0000256" key="3">
    <source>
        <dbReference type="ARBA" id="ARBA00022448"/>
    </source>
</evidence>
<keyword evidence="3" id="KW-0813">Transport</keyword>
<keyword evidence="4 9" id="KW-0812">Transmembrane</keyword>
<feature type="transmembrane region" description="Helical" evidence="9">
    <location>
        <begin position="187"/>
        <end position="205"/>
    </location>
</feature>
<evidence type="ECO:0000256" key="2">
    <source>
        <dbReference type="ARBA" id="ARBA00007079"/>
    </source>
</evidence>
<reference evidence="10" key="1">
    <citation type="submission" date="2021-03" db="EMBL/GenBank/DDBJ databases">
        <authorList>
            <person name="Li Z."/>
            <person name="Yang C."/>
        </authorList>
    </citation>
    <scope>NUCLEOTIDE SEQUENCE</scope>
    <source>
        <strain evidence="10">Dzin_1.0</strain>
        <tissue evidence="10">Leaf</tissue>
    </source>
</reference>
<evidence type="ECO:0000256" key="6">
    <source>
        <dbReference type="ARBA" id="ARBA00023065"/>
    </source>
</evidence>
<feature type="transmembrane region" description="Helical" evidence="9">
    <location>
        <begin position="107"/>
        <end position="126"/>
    </location>
</feature>
<evidence type="ECO:0000256" key="4">
    <source>
        <dbReference type="ARBA" id="ARBA00022692"/>
    </source>
</evidence>
<feature type="transmembrane region" description="Helical" evidence="9">
    <location>
        <begin position="78"/>
        <end position="95"/>
    </location>
</feature>
<sequence>MDRKITPEGAGSDKFDSVVILVNETSVPSSNLKKNEEHKEDKHGNRQWWRGVLFLLNYVLSLLSWRQMSDGETKRVTHSIKVGLALVLVSLLYMLEAVHDRLGDNAMWAVMTVVVVFEFTSGATISKGLNRGAGTILGCGLGSLVALLAQEIGGAGKAVAIGSSVFVFGAAATYSRLAPNIKKKYDYGAVIFILTFSLVSVSGVRGDQIIKLARDRLSSIAIGFAICLFIALFVFPVWAGDELHNSLSNKFDKLAESVEGCLEGYDSLLEGKKGAESTRDRNRANCLSVLCSKSSDEAFANFATWEPWHGRFGFYYPWKKYLHMGDSLRELAASLLSLTGCLQSIQQAPQECLLIGVKERCESTCKLLGSTLRELGRNINDMKSHQQREKNLEELKKLRLELCSTLASTMKMLVNQNGAIEGGASITSSVFLLVEIIDKVEVIVKETEDLERVADFSLK</sequence>
<dbReference type="GO" id="GO:0015743">
    <property type="term" value="P:malate transport"/>
    <property type="evidence" value="ECO:0007669"/>
    <property type="project" value="InterPro"/>
</dbReference>
<proteinExistence type="inferred from homology"/>
<keyword evidence="8" id="KW-0407">Ion channel</keyword>
<dbReference type="InterPro" id="IPR020966">
    <property type="entry name" value="ALMT"/>
</dbReference>
<keyword evidence="5 9" id="KW-1133">Transmembrane helix</keyword>
<feature type="transmembrane region" description="Helical" evidence="9">
    <location>
        <begin position="217"/>
        <end position="239"/>
    </location>
</feature>
<comment type="caution">
    <text evidence="10">The sequence shown here is derived from an EMBL/GenBank/DDBJ whole genome shotgun (WGS) entry which is preliminary data.</text>
</comment>
<evidence type="ECO:0000256" key="7">
    <source>
        <dbReference type="ARBA" id="ARBA00023136"/>
    </source>
</evidence>